<dbReference type="AlphaFoldDB" id="A0A2P2N8C8"/>
<accession>A0A2P2N8C8</accession>
<proteinExistence type="predicted"/>
<protein>
    <submittedName>
        <fullName evidence="1">Uncharacterized protein</fullName>
    </submittedName>
</protein>
<name>A0A2P2N8C8_RHIMU</name>
<evidence type="ECO:0000313" key="1">
    <source>
        <dbReference type="EMBL" id="MBX38705.1"/>
    </source>
</evidence>
<organism evidence="1">
    <name type="scientific">Rhizophora mucronata</name>
    <name type="common">Asiatic mangrove</name>
    <dbReference type="NCBI Taxonomy" id="61149"/>
    <lineage>
        <taxon>Eukaryota</taxon>
        <taxon>Viridiplantae</taxon>
        <taxon>Streptophyta</taxon>
        <taxon>Embryophyta</taxon>
        <taxon>Tracheophyta</taxon>
        <taxon>Spermatophyta</taxon>
        <taxon>Magnoliopsida</taxon>
        <taxon>eudicotyledons</taxon>
        <taxon>Gunneridae</taxon>
        <taxon>Pentapetalae</taxon>
        <taxon>rosids</taxon>
        <taxon>fabids</taxon>
        <taxon>Malpighiales</taxon>
        <taxon>Rhizophoraceae</taxon>
        <taxon>Rhizophora</taxon>
    </lineage>
</organism>
<dbReference type="EMBL" id="GGEC01058221">
    <property type="protein sequence ID" value="MBX38705.1"/>
    <property type="molecule type" value="Transcribed_RNA"/>
</dbReference>
<reference evidence="1" key="1">
    <citation type="submission" date="2018-02" db="EMBL/GenBank/DDBJ databases">
        <title>Rhizophora mucronata_Transcriptome.</title>
        <authorList>
            <person name="Meera S.P."/>
            <person name="Sreeshan A."/>
            <person name="Augustine A."/>
        </authorList>
    </citation>
    <scope>NUCLEOTIDE SEQUENCE</scope>
    <source>
        <tissue evidence="1">Leaf</tissue>
    </source>
</reference>
<sequence length="16" mass="1805">MHRGKEPCRCSVFVGV</sequence>